<dbReference type="GO" id="GO:0140664">
    <property type="term" value="F:ATP-dependent DNA damage sensor activity"/>
    <property type="evidence" value="ECO:0007669"/>
    <property type="project" value="InterPro"/>
</dbReference>
<keyword evidence="3" id="KW-0547">Nucleotide-binding</keyword>
<evidence type="ECO:0000256" key="6">
    <source>
        <dbReference type="ARBA" id="ARBA00023254"/>
    </source>
</evidence>
<keyword evidence="4" id="KW-0067">ATP-binding</keyword>
<dbReference type="GO" id="GO:0005524">
    <property type="term" value="F:ATP binding"/>
    <property type="evidence" value="ECO:0007669"/>
    <property type="project" value="UniProtKB-KW"/>
</dbReference>
<dbReference type="GO" id="GO:0007131">
    <property type="term" value="P:reciprocal meiotic recombination"/>
    <property type="evidence" value="ECO:0007669"/>
    <property type="project" value="TreeGrafter"/>
</dbReference>
<dbReference type="InterPro" id="IPR000432">
    <property type="entry name" value="DNA_mismatch_repair_MutS_C"/>
</dbReference>
<dbReference type="InterPro" id="IPR036678">
    <property type="entry name" value="MutS_con_dom_sf"/>
</dbReference>
<dbReference type="Gene3D" id="1.10.1420.10">
    <property type="match status" value="2"/>
</dbReference>
<dbReference type="AlphaFoldDB" id="A0A165E447"/>
<dbReference type="SUPFAM" id="SSF53150">
    <property type="entry name" value="DNA repair protein MutS, domain II"/>
    <property type="match status" value="1"/>
</dbReference>
<dbReference type="InterPro" id="IPR017261">
    <property type="entry name" value="DNA_mismatch_repair_MutS/MSH"/>
</dbReference>
<keyword evidence="12" id="KW-1185">Reference proteome</keyword>
<evidence type="ECO:0000256" key="1">
    <source>
        <dbReference type="ARBA" id="ARBA00006271"/>
    </source>
</evidence>
<dbReference type="STRING" id="1353952.A0A165E447"/>
<evidence type="ECO:0000313" key="11">
    <source>
        <dbReference type="EMBL" id="KZT54065.1"/>
    </source>
</evidence>
<evidence type="ECO:0000256" key="7">
    <source>
        <dbReference type="ARBA" id="ARBA00025902"/>
    </source>
</evidence>
<feature type="domain" description="DNA mismatch repair proteins mutS family" evidence="10">
    <location>
        <begin position="649"/>
        <end position="665"/>
    </location>
</feature>
<evidence type="ECO:0000256" key="5">
    <source>
        <dbReference type="ARBA" id="ARBA00023125"/>
    </source>
</evidence>
<dbReference type="Gene3D" id="3.30.420.110">
    <property type="entry name" value="MutS, connector domain"/>
    <property type="match status" value="1"/>
</dbReference>
<dbReference type="EMBL" id="KV424022">
    <property type="protein sequence ID" value="KZT54065.1"/>
    <property type="molecule type" value="Genomic_DNA"/>
</dbReference>
<dbReference type="Pfam" id="PF05188">
    <property type="entry name" value="MutS_II"/>
    <property type="match status" value="1"/>
</dbReference>
<dbReference type="GO" id="GO:0006298">
    <property type="term" value="P:mismatch repair"/>
    <property type="evidence" value="ECO:0007669"/>
    <property type="project" value="InterPro"/>
</dbReference>
<dbReference type="PANTHER" id="PTHR11361:SF21">
    <property type="entry name" value="MUTS PROTEIN HOMOLOG 4"/>
    <property type="match status" value="1"/>
</dbReference>
<dbReference type="OrthoDB" id="276261at2759"/>
<dbReference type="FunFam" id="3.40.50.300:FF:000870">
    <property type="entry name" value="MutS protein homolog 4"/>
    <property type="match status" value="1"/>
</dbReference>
<evidence type="ECO:0000256" key="9">
    <source>
        <dbReference type="SAM" id="MobiDB-lite"/>
    </source>
</evidence>
<dbReference type="SMART" id="SM00533">
    <property type="entry name" value="MUTSd"/>
    <property type="match status" value="1"/>
</dbReference>
<keyword evidence="6" id="KW-0469">Meiosis</keyword>
<evidence type="ECO:0000256" key="3">
    <source>
        <dbReference type="ARBA" id="ARBA00022741"/>
    </source>
</evidence>
<name>A0A165E447_9BASI</name>
<accession>A0A165E447</accession>
<evidence type="ECO:0000256" key="2">
    <source>
        <dbReference type="ARBA" id="ARBA00022151"/>
    </source>
</evidence>
<evidence type="ECO:0000256" key="8">
    <source>
        <dbReference type="ARBA" id="ARBA00073774"/>
    </source>
</evidence>
<dbReference type="InParanoid" id="A0A165E447"/>
<dbReference type="Gene3D" id="3.40.50.300">
    <property type="entry name" value="P-loop containing nucleotide triphosphate hydrolases"/>
    <property type="match status" value="1"/>
</dbReference>
<dbReference type="GO" id="GO:0005634">
    <property type="term" value="C:nucleus"/>
    <property type="evidence" value="ECO:0007669"/>
    <property type="project" value="TreeGrafter"/>
</dbReference>
<comment type="similarity">
    <text evidence="1">Belongs to the DNA mismatch repair MutS family.</text>
</comment>
<evidence type="ECO:0000313" key="12">
    <source>
        <dbReference type="Proteomes" id="UP000076842"/>
    </source>
</evidence>
<evidence type="ECO:0000256" key="4">
    <source>
        <dbReference type="ARBA" id="ARBA00022840"/>
    </source>
</evidence>
<organism evidence="11 12">
    <name type="scientific">Calocera cornea HHB12733</name>
    <dbReference type="NCBI Taxonomy" id="1353952"/>
    <lineage>
        <taxon>Eukaryota</taxon>
        <taxon>Fungi</taxon>
        <taxon>Dikarya</taxon>
        <taxon>Basidiomycota</taxon>
        <taxon>Agaricomycotina</taxon>
        <taxon>Dacrymycetes</taxon>
        <taxon>Dacrymycetales</taxon>
        <taxon>Dacrymycetaceae</taxon>
        <taxon>Calocera</taxon>
    </lineage>
</organism>
<dbReference type="Proteomes" id="UP000076842">
    <property type="component" value="Unassembled WGS sequence"/>
</dbReference>
<dbReference type="GO" id="GO:0030983">
    <property type="term" value="F:mismatched DNA binding"/>
    <property type="evidence" value="ECO:0007669"/>
    <property type="project" value="InterPro"/>
</dbReference>
<dbReference type="InterPro" id="IPR027417">
    <property type="entry name" value="P-loop_NTPase"/>
</dbReference>
<dbReference type="SMART" id="SM00534">
    <property type="entry name" value="MUTSac"/>
    <property type="match status" value="1"/>
</dbReference>
<evidence type="ECO:0000259" key="10">
    <source>
        <dbReference type="PROSITE" id="PS00486"/>
    </source>
</evidence>
<comment type="subunit">
    <text evidence="7">Heterodimer consisting of MSH2-MSH3 (MutS beta). Forms a ternary complex with MutL alpha (MLH1-PMS1).</text>
</comment>
<dbReference type="Pfam" id="PF00488">
    <property type="entry name" value="MutS_V"/>
    <property type="match status" value="1"/>
</dbReference>
<keyword evidence="5" id="KW-0238">DNA-binding</keyword>
<dbReference type="SUPFAM" id="SSF52540">
    <property type="entry name" value="P-loop containing nucleoside triphosphate hydrolases"/>
    <property type="match status" value="1"/>
</dbReference>
<dbReference type="Pfam" id="PF05192">
    <property type="entry name" value="MutS_III"/>
    <property type="match status" value="1"/>
</dbReference>
<dbReference type="PANTHER" id="PTHR11361">
    <property type="entry name" value="DNA MISMATCH REPAIR PROTEIN MUTS FAMILY MEMBER"/>
    <property type="match status" value="1"/>
</dbReference>
<dbReference type="InterPro" id="IPR007860">
    <property type="entry name" value="DNA_mmatch_repair_MutS_con_dom"/>
</dbReference>
<dbReference type="InterPro" id="IPR036187">
    <property type="entry name" value="DNA_mismatch_repair_MutS_sf"/>
</dbReference>
<proteinExistence type="inferred from homology"/>
<dbReference type="InterPro" id="IPR007696">
    <property type="entry name" value="DNA_mismatch_repair_MutS_core"/>
</dbReference>
<dbReference type="SUPFAM" id="SSF48334">
    <property type="entry name" value="DNA repair protein MutS, domain III"/>
    <property type="match status" value="1"/>
</dbReference>
<protein>
    <recommendedName>
        <fullName evidence="2 8">DNA mismatch repair protein MSH3</fullName>
    </recommendedName>
    <alternativeName>
        <fullName evidence="2 8">DNA mismatch repair protein MSH3</fullName>
    </alternativeName>
</protein>
<sequence>MFSQPTPRPATALSRPSTARPPTRMSAVPTQADDHGGNYVVAVLEGRGVAREVGIAALDRDTGRTVLLQVADCQTYVKTLHHISLHNPTTLLVLDTALRDRPGAGGNTLGAPSLLVEALQEEFPGVPIEPIARKYWNDSAGRDFIAQLLVEDDERPATLMAVQEKYFALSAASALFKYLEARTNSIYSARSLRIQYIPVEGTMLIDADSARNLELINNLTHKKSTHSLFGILNHTFTPMAARTLRANILAPVTNLNSINQRLDAVQELTDTEDRFTTIKDSFRGLKGVDLDKLIAALIVSEARPTTNVKMAEQRVGQMLTLRVAVRALKAVRDAVKGCRSELLRAIERLINDDRIDQLDELIAEALNEDAGVAKNGVHSKNMKVYAVKANYNRLLDVARETYKEDIAEVYALQGRLSEEHDLPIDLQWTENGFYFTIKKDEVQNGRLPKGFLDVSAKGTKWICSSMDLKKWNARVKDALNETMLISDQIIQDVLAEVMEHVAVMWKASEAIALLDMILSFAQASILHSYVRPEFTSTLAIKGGRHPILEVVQPPGMLVANDVYCSDGTSFQLVQGPNMSGKSTYIRQVALLVIMAMLGCFVPAEYASFRLHDALLTRLSNDDDAERNLSTFATEMATSAMILGLATNRSLILIDELGRGTSPHEGIGICHALAEEMIRLKAFVFFTTHFNDLSATLGIHPTVCNLHLEVNATRQTTSTGFNMVFQHKIRDGPMEEQDHYGLELAKLADLPNDLLATAARVAENLAERERERRAKSDGGKVGTRRKLLIRLTNQLRQILEGSDLPDADLASYLAEMQKKIVREVGITLTT</sequence>
<feature type="region of interest" description="Disordered" evidence="9">
    <location>
        <begin position="1"/>
        <end position="33"/>
    </location>
</feature>
<dbReference type="InterPro" id="IPR045076">
    <property type="entry name" value="MutS"/>
</dbReference>
<reference evidence="11 12" key="1">
    <citation type="journal article" date="2016" name="Mol. Biol. Evol.">
        <title>Comparative Genomics of Early-Diverging Mushroom-Forming Fungi Provides Insights into the Origins of Lignocellulose Decay Capabilities.</title>
        <authorList>
            <person name="Nagy L.G."/>
            <person name="Riley R."/>
            <person name="Tritt A."/>
            <person name="Adam C."/>
            <person name="Daum C."/>
            <person name="Floudas D."/>
            <person name="Sun H."/>
            <person name="Yadav J.S."/>
            <person name="Pangilinan J."/>
            <person name="Larsson K.H."/>
            <person name="Matsuura K."/>
            <person name="Barry K."/>
            <person name="Labutti K."/>
            <person name="Kuo R."/>
            <person name="Ohm R.A."/>
            <person name="Bhattacharya S.S."/>
            <person name="Shirouzu T."/>
            <person name="Yoshinaga Y."/>
            <person name="Martin F.M."/>
            <person name="Grigoriev I.V."/>
            <person name="Hibbett D.S."/>
        </authorList>
    </citation>
    <scope>NUCLEOTIDE SEQUENCE [LARGE SCALE GENOMIC DNA]</scope>
    <source>
        <strain evidence="11 12">HHB12733</strain>
    </source>
</reference>
<dbReference type="PIRSF" id="PIRSF037677">
    <property type="entry name" value="DNA_mis_repair_Msh6"/>
    <property type="match status" value="1"/>
</dbReference>
<gene>
    <name evidence="11" type="ORF">CALCODRAFT_557153</name>
</gene>
<dbReference type="PROSITE" id="PS00486">
    <property type="entry name" value="DNA_MISMATCH_REPAIR_2"/>
    <property type="match status" value="1"/>
</dbReference>